<name>A0A7S4KB01_9EUKA</name>
<dbReference type="AlphaFoldDB" id="A0A7S4KB01"/>
<proteinExistence type="predicted"/>
<accession>A0A7S4KB01</accession>
<sequence>MADDKGKKKEEEEVRSRSLITYEKNNIESQIPEGLPKLTPEEYARDPKDAERKQTQNFSHVKNKEVRSELVKKEKRKDKKEKKKETKEEGG</sequence>
<evidence type="ECO:0000256" key="1">
    <source>
        <dbReference type="SAM" id="MobiDB-lite"/>
    </source>
</evidence>
<feature type="region of interest" description="Disordered" evidence="1">
    <location>
        <begin position="1"/>
        <end position="91"/>
    </location>
</feature>
<dbReference type="EMBL" id="HBKR01007598">
    <property type="protein sequence ID" value="CAE2289181.1"/>
    <property type="molecule type" value="Transcribed_RNA"/>
</dbReference>
<protein>
    <submittedName>
        <fullName evidence="2">Uncharacterized protein</fullName>
    </submittedName>
</protein>
<evidence type="ECO:0000313" key="2">
    <source>
        <dbReference type="EMBL" id="CAE2289181.1"/>
    </source>
</evidence>
<feature type="compositionally biased region" description="Basic and acidic residues" evidence="1">
    <location>
        <begin position="39"/>
        <end position="54"/>
    </location>
</feature>
<feature type="compositionally biased region" description="Basic and acidic residues" evidence="1">
    <location>
        <begin position="1"/>
        <end position="16"/>
    </location>
</feature>
<feature type="compositionally biased region" description="Basic and acidic residues" evidence="1">
    <location>
        <begin position="62"/>
        <end position="72"/>
    </location>
</feature>
<gene>
    <name evidence="2" type="ORF">NAES01612_LOCUS5000</name>
</gene>
<reference evidence="2" key="1">
    <citation type="submission" date="2021-01" db="EMBL/GenBank/DDBJ databases">
        <authorList>
            <person name="Corre E."/>
            <person name="Pelletier E."/>
            <person name="Niang G."/>
            <person name="Scheremetjew M."/>
            <person name="Finn R."/>
            <person name="Kale V."/>
            <person name="Holt S."/>
            <person name="Cochrane G."/>
            <person name="Meng A."/>
            <person name="Brown T."/>
            <person name="Cohen L."/>
        </authorList>
    </citation>
    <scope>NUCLEOTIDE SEQUENCE</scope>
    <source>
        <strain evidence="2">SoJaBio B1-5/56/2</strain>
    </source>
</reference>
<feature type="compositionally biased region" description="Basic residues" evidence="1">
    <location>
        <begin position="73"/>
        <end position="82"/>
    </location>
</feature>
<organism evidence="2">
    <name type="scientific">Paramoeba aestuarina</name>
    <dbReference type="NCBI Taxonomy" id="180227"/>
    <lineage>
        <taxon>Eukaryota</taxon>
        <taxon>Amoebozoa</taxon>
        <taxon>Discosea</taxon>
        <taxon>Flabellinia</taxon>
        <taxon>Dactylopodida</taxon>
        <taxon>Paramoebidae</taxon>
        <taxon>Paramoeba</taxon>
    </lineage>
</organism>